<sequence>MGVDLGHHLFREAPAHCGALWEGRTAPGWHCSDLLLPGSGRRGGVQEASSAKQASPASGTNPPLVVPGGRTRPLHAPRPTPALTPPLAAGFPTGTRREAGARRPRASLEGEGLPEGLAAAAAAGGGASGAGSPSHTVIPAGMEADLSQLSEEERRQIAAVMEASPRPLRTF</sequence>
<gene>
    <name evidence="2" type="ORF">P7K49_025402</name>
</gene>
<accession>A0ABQ9UIG0</accession>
<organism evidence="2 3">
    <name type="scientific">Saguinus oedipus</name>
    <name type="common">Cotton-top tamarin</name>
    <name type="synonym">Oedipomidas oedipus</name>
    <dbReference type="NCBI Taxonomy" id="9490"/>
    <lineage>
        <taxon>Eukaryota</taxon>
        <taxon>Metazoa</taxon>
        <taxon>Chordata</taxon>
        <taxon>Craniata</taxon>
        <taxon>Vertebrata</taxon>
        <taxon>Euteleostomi</taxon>
        <taxon>Mammalia</taxon>
        <taxon>Eutheria</taxon>
        <taxon>Euarchontoglires</taxon>
        <taxon>Primates</taxon>
        <taxon>Haplorrhini</taxon>
        <taxon>Platyrrhini</taxon>
        <taxon>Cebidae</taxon>
        <taxon>Callitrichinae</taxon>
        <taxon>Saguinus</taxon>
    </lineage>
</organism>
<feature type="region of interest" description="Disordered" evidence="1">
    <location>
        <begin position="41"/>
        <end position="109"/>
    </location>
</feature>
<dbReference type="Proteomes" id="UP001266305">
    <property type="component" value="Unassembled WGS sequence"/>
</dbReference>
<feature type="compositionally biased region" description="Polar residues" evidence="1">
    <location>
        <begin position="47"/>
        <end position="61"/>
    </location>
</feature>
<name>A0ABQ9UIG0_SAGOE</name>
<evidence type="ECO:0000256" key="1">
    <source>
        <dbReference type="SAM" id="MobiDB-lite"/>
    </source>
</evidence>
<evidence type="ECO:0000313" key="2">
    <source>
        <dbReference type="EMBL" id="KAK2096368.1"/>
    </source>
</evidence>
<feature type="region of interest" description="Disordered" evidence="1">
    <location>
        <begin position="119"/>
        <end position="138"/>
    </location>
</feature>
<keyword evidence="3" id="KW-1185">Reference proteome</keyword>
<proteinExistence type="predicted"/>
<evidence type="ECO:0000313" key="3">
    <source>
        <dbReference type="Proteomes" id="UP001266305"/>
    </source>
</evidence>
<dbReference type="EMBL" id="JASSZA010000012">
    <property type="protein sequence ID" value="KAK2096368.1"/>
    <property type="molecule type" value="Genomic_DNA"/>
</dbReference>
<protein>
    <submittedName>
        <fullName evidence="2">Uncharacterized protein</fullName>
    </submittedName>
</protein>
<comment type="caution">
    <text evidence="2">The sequence shown here is derived from an EMBL/GenBank/DDBJ whole genome shotgun (WGS) entry which is preliminary data.</text>
</comment>
<reference evidence="2 3" key="1">
    <citation type="submission" date="2023-05" db="EMBL/GenBank/DDBJ databases">
        <title>B98-5 Cell Line De Novo Hybrid Assembly: An Optical Mapping Approach.</title>
        <authorList>
            <person name="Kananen K."/>
            <person name="Auerbach J.A."/>
            <person name="Kautto E."/>
            <person name="Blachly J.S."/>
        </authorList>
    </citation>
    <scope>NUCLEOTIDE SEQUENCE [LARGE SCALE GENOMIC DNA]</scope>
    <source>
        <strain evidence="2">B95-8</strain>
        <tissue evidence="2">Cell line</tissue>
    </source>
</reference>